<evidence type="ECO:0008006" key="6">
    <source>
        <dbReference type="Google" id="ProtNLM"/>
    </source>
</evidence>
<feature type="chain" id="PRO_5045767068" description="DUF1583 domain-containing protein" evidence="3">
    <location>
        <begin position="21"/>
        <end position="317"/>
    </location>
</feature>
<comment type="caution">
    <text evidence="4">The sequence shown here is derived from an EMBL/GenBank/DDBJ whole genome shotgun (WGS) entry which is preliminary data.</text>
</comment>
<dbReference type="Proteomes" id="UP001272242">
    <property type="component" value="Unassembled WGS sequence"/>
</dbReference>
<feature type="signal peptide" evidence="3">
    <location>
        <begin position="1"/>
        <end position="20"/>
    </location>
</feature>
<evidence type="ECO:0000256" key="3">
    <source>
        <dbReference type="SAM" id="SignalP"/>
    </source>
</evidence>
<sequence length="317" mass="35805">MKRYWFLLALVFGCAQGATAGEVEDLLVRIREGQAELRNWELEIPAVQAERDFTIRGKTEKGTFVTFHHDNSTLVAWENRRLCLNPTEAFGVEKTATSGQYALLFQFGNKQPGNKMEESFREAVGKRHLLHRPLTAAVQSSTVLDVLNRPGFKAGSLTRDGTDLVTLHYSRALPDQSDVVIDRGMLTFSTGNQYLLTRFEYELPVKPGEKSRPLRGVMTRKFTSRNGRPVVTEASQVLSSTPADSGDNTTKVRYTYPAQGASPDEFRLEHYLPPPPVLDVYEDRPPFNWRLWGGIGVSCIALSVLLTWWVRRKRSQT</sequence>
<dbReference type="EMBL" id="JAXBLV010000214">
    <property type="protein sequence ID" value="MDY3562472.1"/>
    <property type="molecule type" value="Genomic_DNA"/>
</dbReference>
<name>A0ABU5F6W1_9BACT</name>
<evidence type="ECO:0000256" key="2">
    <source>
        <dbReference type="SAM" id="Phobius"/>
    </source>
</evidence>
<reference evidence="5" key="1">
    <citation type="journal article" date="2023" name="Mar. Drugs">
        <title>Gemmata algarum, a Novel Planctomycete Isolated from an Algal Mat, Displays Antimicrobial Activity.</title>
        <authorList>
            <person name="Kumar G."/>
            <person name="Kallscheuer N."/>
            <person name="Kashif M."/>
            <person name="Ahamad S."/>
            <person name="Jagadeeshwari U."/>
            <person name="Pannikurungottu S."/>
            <person name="Haufschild T."/>
            <person name="Kabuu M."/>
            <person name="Sasikala C."/>
            <person name="Jogler C."/>
            <person name="Ramana C."/>
        </authorList>
    </citation>
    <scope>NUCLEOTIDE SEQUENCE [LARGE SCALE GENOMIC DNA]</scope>
    <source>
        <strain evidence="5">JC673</strain>
    </source>
</reference>
<keyword evidence="5" id="KW-1185">Reference proteome</keyword>
<proteinExistence type="predicted"/>
<evidence type="ECO:0000313" key="5">
    <source>
        <dbReference type="Proteomes" id="UP001272242"/>
    </source>
</evidence>
<dbReference type="RefSeq" id="WP_320688794.1">
    <property type="nucleotide sequence ID" value="NZ_JAXBLV010000214.1"/>
</dbReference>
<keyword evidence="3" id="KW-0732">Signal</keyword>
<feature type="transmembrane region" description="Helical" evidence="2">
    <location>
        <begin position="289"/>
        <end position="310"/>
    </location>
</feature>
<accession>A0ABU5F6W1</accession>
<keyword evidence="2" id="KW-0812">Transmembrane</keyword>
<evidence type="ECO:0000256" key="1">
    <source>
        <dbReference type="SAM" id="Coils"/>
    </source>
</evidence>
<protein>
    <recommendedName>
        <fullName evidence="6">DUF1583 domain-containing protein</fullName>
    </recommendedName>
</protein>
<keyword evidence="1" id="KW-0175">Coiled coil</keyword>
<gene>
    <name evidence="4" type="ORF">R5W23_003938</name>
</gene>
<keyword evidence="2" id="KW-1133">Transmembrane helix</keyword>
<keyword evidence="2" id="KW-0472">Membrane</keyword>
<evidence type="ECO:0000313" key="4">
    <source>
        <dbReference type="EMBL" id="MDY3562472.1"/>
    </source>
</evidence>
<feature type="coiled-coil region" evidence="1">
    <location>
        <begin position="23"/>
        <end position="50"/>
    </location>
</feature>
<organism evidence="4 5">
    <name type="scientific">Gemmata algarum</name>
    <dbReference type="NCBI Taxonomy" id="2975278"/>
    <lineage>
        <taxon>Bacteria</taxon>
        <taxon>Pseudomonadati</taxon>
        <taxon>Planctomycetota</taxon>
        <taxon>Planctomycetia</taxon>
        <taxon>Gemmatales</taxon>
        <taxon>Gemmataceae</taxon>
        <taxon>Gemmata</taxon>
    </lineage>
</organism>